<evidence type="ECO:0000313" key="1">
    <source>
        <dbReference type="EMBL" id="HJB74507.1"/>
    </source>
</evidence>
<name>A0A9D2MGY4_9FIRM</name>
<proteinExistence type="predicted"/>
<comment type="caution">
    <text evidence="1">The sequence shown here is derived from an EMBL/GenBank/DDBJ whole genome shotgun (WGS) entry which is preliminary data.</text>
</comment>
<gene>
    <name evidence="1" type="ORF">IAA37_02400</name>
</gene>
<evidence type="ECO:0000313" key="2">
    <source>
        <dbReference type="Proteomes" id="UP000823877"/>
    </source>
</evidence>
<organism evidence="1 2">
    <name type="scientific">Candidatus Eubacterium faecale</name>
    <dbReference type="NCBI Taxonomy" id="2838568"/>
    <lineage>
        <taxon>Bacteria</taxon>
        <taxon>Bacillati</taxon>
        <taxon>Bacillota</taxon>
        <taxon>Clostridia</taxon>
        <taxon>Eubacteriales</taxon>
        <taxon>Eubacteriaceae</taxon>
        <taxon>Eubacterium</taxon>
    </lineage>
</organism>
<dbReference type="Proteomes" id="UP000823877">
    <property type="component" value="Unassembled WGS sequence"/>
</dbReference>
<reference evidence="1" key="1">
    <citation type="journal article" date="2021" name="PeerJ">
        <title>Extensive microbial diversity within the chicken gut microbiome revealed by metagenomics and culture.</title>
        <authorList>
            <person name="Gilroy R."/>
            <person name="Ravi A."/>
            <person name="Getino M."/>
            <person name="Pursley I."/>
            <person name="Horton D.L."/>
            <person name="Alikhan N.F."/>
            <person name="Baker D."/>
            <person name="Gharbi K."/>
            <person name="Hall N."/>
            <person name="Watson M."/>
            <person name="Adriaenssens E.M."/>
            <person name="Foster-Nyarko E."/>
            <person name="Jarju S."/>
            <person name="Secka A."/>
            <person name="Antonio M."/>
            <person name="Oren A."/>
            <person name="Chaudhuri R.R."/>
            <person name="La Ragione R."/>
            <person name="Hildebrand F."/>
            <person name="Pallen M.J."/>
        </authorList>
    </citation>
    <scope>NUCLEOTIDE SEQUENCE</scope>
    <source>
        <strain evidence="1">CHK188-16595</strain>
    </source>
</reference>
<sequence>MNSGVYSRLFSLFDTVGLSGAEGSRDRAELKAYAAAVSAALGRAEQALSEVFTDTMGEEGILMYCDLLNMDRGATQQETKENIIRRLSEGFFFMSRQEFREKEIGTPGYHYTVENLQEKVHVSPVNQETLAAFSDLYNNDYPAFFAPQFTGAGLTFDFLDSLDYRWFESDRLKLPFSVWEKIGGEAEQTASAG</sequence>
<dbReference type="AlphaFoldDB" id="A0A9D2MGY4"/>
<protein>
    <submittedName>
        <fullName evidence="1">Uncharacterized protein</fullName>
    </submittedName>
</protein>
<reference evidence="1" key="2">
    <citation type="submission" date="2021-04" db="EMBL/GenBank/DDBJ databases">
        <authorList>
            <person name="Gilroy R."/>
        </authorList>
    </citation>
    <scope>NUCLEOTIDE SEQUENCE</scope>
    <source>
        <strain evidence="1">CHK188-16595</strain>
    </source>
</reference>
<dbReference type="EMBL" id="DWXN01000005">
    <property type="protein sequence ID" value="HJB74507.1"/>
    <property type="molecule type" value="Genomic_DNA"/>
</dbReference>
<accession>A0A9D2MGY4</accession>